<dbReference type="InterPro" id="IPR011009">
    <property type="entry name" value="Kinase-like_dom_sf"/>
</dbReference>
<dbReference type="InterPro" id="IPR014255">
    <property type="entry name" value="Spore_coat_CotS"/>
</dbReference>
<evidence type="ECO:0000313" key="2">
    <source>
        <dbReference type="EMBL" id="OAB75413.1"/>
    </source>
</evidence>
<dbReference type="SUPFAM" id="SSF56112">
    <property type="entry name" value="Protein kinase-like (PK-like)"/>
    <property type="match status" value="1"/>
</dbReference>
<sequence length="341" mass="40764">MGEMDQLKQDLEKNFGFQIGTWDVIKHIKNSSFVARVVTKEGITYALKSLYVKPERQIFIAQSESLLSQRGVKLALPISTLNGDLYMISNRVPYVLYQWIEGKGSRLHDRNDLESIVQVMGRLHNASRELQYPESIKIYNHLNWKKEYKQRIKSIESWFNKHKESSNEKDVIINNNISFFYKMGKKALKELQKSRYQDFMKELISAKSLVHGDLHHRNLIYKDNTLTLIDFEDIRYDLPSKDLLRIYSMYTKKNPFEKKTFRSMMKIYTKNNPLPSDVKSIVSIDLFFPHIFERMLRKKKYSRMNNDQLRFTIQQEKEKALYVYNHYFKKQRNKERGDKID</sequence>
<dbReference type="Gene3D" id="3.30.200.20">
    <property type="entry name" value="Phosphorylase Kinase, domain 1"/>
    <property type="match status" value="1"/>
</dbReference>
<dbReference type="PANTHER" id="PTHR39179:SF3">
    <property type="entry name" value="COTS-RELATED PROTEIN"/>
    <property type="match status" value="1"/>
</dbReference>
<organism evidence="2 3">
    <name type="scientific">Paenibacillus crassostreae</name>
    <dbReference type="NCBI Taxonomy" id="1763538"/>
    <lineage>
        <taxon>Bacteria</taxon>
        <taxon>Bacillati</taxon>
        <taxon>Bacillota</taxon>
        <taxon>Bacilli</taxon>
        <taxon>Bacillales</taxon>
        <taxon>Paenibacillaceae</taxon>
        <taxon>Paenibacillus</taxon>
    </lineage>
</organism>
<dbReference type="Pfam" id="PF01636">
    <property type="entry name" value="APH"/>
    <property type="match status" value="1"/>
</dbReference>
<dbReference type="GO" id="GO:0042601">
    <property type="term" value="C:endospore-forming forespore"/>
    <property type="evidence" value="ECO:0007669"/>
    <property type="project" value="TreeGrafter"/>
</dbReference>
<comment type="caution">
    <text evidence="2">The sequence shown here is derived from an EMBL/GenBank/DDBJ whole genome shotgun (WGS) entry which is preliminary data.</text>
</comment>
<evidence type="ECO:0000259" key="1">
    <source>
        <dbReference type="Pfam" id="PF01636"/>
    </source>
</evidence>
<dbReference type="NCBIfam" id="TIGR02906">
    <property type="entry name" value="spore_CotS"/>
    <property type="match status" value="1"/>
</dbReference>
<accession>A0A162KX85</accession>
<dbReference type="Gene3D" id="3.90.1200.10">
    <property type="match status" value="1"/>
</dbReference>
<reference evidence="2 3" key="1">
    <citation type="submission" date="2016-02" db="EMBL/GenBank/DDBJ databases">
        <title>Paenibacillus sp. LPB0068, isolated from Crassostrea gigas.</title>
        <authorList>
            <person name="Shin S.-K."/>
            <person name="Yi H."/>
        </authorList>
    </citation>
    <scope>NUCLEOTIDE SEQUENCE [LARGE SCALE GENOMIC DNA]</scope>
    <source>
        <strain evidence="2 3">LPB0068</strain>
    </source>
</reference>
<dbReference type="KEGG" id="pcx:LPB68_06805"/>
<evidence type="ECO:0000313" key="3">
    <source>
        <dbReference type="Proteomes" id="UP000077134"/>
    </source>
</evidence>
<feature type="domain" description="Aminoglycoside phosphotransferase" evidence="1">
    <location>
        <begin position="65"/>
        <end position="251"/>
    </location>
</feature>
<protein>
    <recommendedName>
        <fullName evidence="1">Aminoglycoside phosphotransferase domain-containing protein</fullName>
    </recommendedName>
</protein>
<keyword evidence="3" id="KW-1185">Reference proteome</keyword>
<dbReference type="InterPro" id="IPR002575">
    <property type="entry name" value="Aminoglycoside_PTrfase"/>
</dbReference>
<dbReference type="PANTHER" id="PTHR39179">
    <property type="entry name" value="SPORE COAT PROTEIN I"/>
    <property type="match status" value="1"/>
</dbReference>
<dbReference type="STRING" id="1763538.LPB68_06805"/>
<dbReference type="AlphaFoldDB" id="A0A162KX85"/>
<dbReference type="Proteomes" id="UP000077134">
    <property type="component" value="Unassembled WGS sequence"/>
</dbReference>
<name>A0A162KX85_9BACL</name>
<proteinExistence type="predicted"/>
<gene>
    <name evidence="2" type="ORF">PNBC_08590</name>
</gene>
<dbReference type="OrthoDB" id="9771902at2"/>
<dbReference type="InterPro" id="IPR047175">
    <property type="entry name" value="CotS-like"/>
</dbReference>
<dbReference type="EMBL" id="LSFN01000010">
    <property type="protein sequence ID" value="OAB75413.1"/>
    <property type="molecule type" value="Genomic_DNA"/>
</dbReference>